<comment type="caution">
    <text evidence="3">The sequence shown here is derived from an EMBL/GenBank/DDBJ whole genome shotgun (WGS) entry which is preliminary data.</text>
</comment>
<name>A0ABP3Y3Q0_9FLAO</name>
<protein>
    <recommendedName>
        <fullName evidence="2">Secretion system C-terminal sorting domain-containing protein</fullName>
    </recommendedName>
</protein>
<dbReference type="InterPro" id="IPR026444">
    <property type="entry name" value="Secre_tail"/>
</dbReference>
<dbReference type="Proteomes" id="UP001501126">
    <property type="component" value="Unassembled WGS sequence"/>
</dbReference>
<dbReference type="Pfam" id="PF18962">
    <property type="entry name" value="Por_Secre_tail"/>
    <property type="match status" value="1"/>
</dbReference>
<dbReference type="NCBIfam" id="TIGR04183">
    <property type="entry name" value="Por_Secre_tail"/>
    <property type="match status" value="1"/>
</dbReference>
<keyword evidence="4" id="KW-1185">Reference proteome</keyword>
<gene>
    <name evidence="3" type="ORF">GCM10009118_13640</name>
</gene>
<reference evidence="4" key="1">
    <citation type="journal article" date="2019" name="Int. J. Syst. Evol. Microbiol.">
        <title>The Global Catalogue of Microorganisms (GCM) 10K type strain sequencing project: providing services to taxonomists for standard genome sequencing and annotation.</title>
        <authorList>
            <consortium name="The Broad Institute Genomics Platform"/>
            <consortium name="The Broad Institute Genome Sequencing Center for Infectious Disease"/>
            <person name="Wu L."/>
            <person name="Ma J."/>
        </authorList>
    </citation>
    <scope>NUCLEOTIDE SEQUENCE [LARGE SCALE GENOMIC DNA]</scope>
    <source>
        <strain evidence="4">JCM 16083</strain>
    </source>
</reference>
<evidence type="ECO:0000259" key="2">
    <source>
        <dbReference type="Pfam" id="PF18962"/>
    </source>
</evidence>
<sequence>MTLVEGAVTASFTASESGNYALMTTTGYCSDTSDCVYLTVCEEINTTISVSEDGETVSSEIIADAFQWINCADETEIEGATTHSYTATESGEYALIITIGMCSDTSECVTLTSGTTNSISDLEKINFSIYPNPASAYFEIVTNESADFTLLDMTGAEILHFSAQAQEKTQISVDQLSPGIYFIRPNSISEFSRKIIIR</sequence>
<proteinExistence type="predicted"/>
<organism evidence="3 4">
    <name type="scientific">Wandonia haliotis</name>
    <dbReference type="NCBI Taxonomy" id="574963"/>
    <lineage>
        <taxon>Bacteria</taxon>
        <taxon>Pseudomonadati</taxon>
        <taxon>Bacteroidota</taxon>
        <taxon>Flavobacteriia</taxon>
        <taxon>Flavobacteriales</taxon>
        <taxon>Crocinitomicaceae</taxon>
        <taxon>Wandonia</taxon>
    </lineage>
</organism>
<evidence type="ECO:0000313" key="4">
    <source>
        <dbReference type="Proteomes" id="UP001501126"/>
    </source>
</evidence>
<feature type="domain" description="Secretion system C-terminal sorting" evidence="2">
    <location>
        <begin position="129"/>
        <end position="197"/>
    </location>
</feature>
<accession>A0ABP3Y3Q0</accession>
<evidence type="ECO:0000313" key="3">
    <source>
        <dbReference type="EMBL" id="GAA0874956.1"/>
    </source>
</evidence>
<keyword evidence="1" id="KW-0732">Signal</keyword>
<evidence type="ECO:0000256" key="1">
    <source>
        <dbReference type="ARBA" id="ARBA00022729"/>
    </source>
</evidence>
<dbReference type="EMBL" id="BAAAFH010000007">
    <property type="protein sequence ID" value="GAA0874956.1"/>
    <property type="molecule type" value="Genomic_DNA"/>
</dbReference>